<keyword evidence="5 6" id="KW-0472">Membrane</keyword>
<sequence>MRRGALAAYLELMRFSNVLTAVADVWMGMAVSLGALPGPALTACITVASVCLYLSGMVLNDVLDAAHDARDRSTRPIPSGRVGREQAMTFGLGLMGAGLVAAGLASVLTSSPLPAAVGVALACTIYAYDAWPKPSPLKPLLMGACRGLNALLGMSLVQSSVGGDTVGFGPRLAAIPLGLLIYIVGVTLFARNEAAVSRRAALARGSLTALLGVAVLAAGPLLPANGAGVELRVAPLAWGLLWVVTALLIARRFAAALLQPRPATVQAAVGNAIQGVIVIDAALAWGYAGQLWGLAILALLPPTMLLSRRVPQT</sequence>
<name>A0A5C5YMG3_9BACT</name>
<comment type="subcellular location">
    <subcellularLocation>
        <location evidence="1">Membrane</location>
        <topology evidence="1">Multi-pass membrane protein</topology>
    </subcellularLocation>
</comment>
<dbReference type="Pfam" id="PF01040">
    <property type="entry name" value="UbiA"/>
    <property type="match status" value="1"/>
</dbReference>
<keyword evidence="8" id="KW-1185">Reference proteome</keyword>
<keyword evidence="4 6" id="KW-1133">Transmembrane helix</keyword>
<dbReference type="GO" id="GO:0016020">
    <property type="term" value="C:membrane"/>
    <property type="evidence" value="ECO:0007669"/>
    <property type="project" value="UniProtKB-SubCell"/>
</dbReference>
<dbReference type="InterPro" id="IPR000537">
    <property type="entry name" value="UbiA_prenyltransferase"/>
</dbReference>
<feature type="transmembrane region" description="Helical" evidence="6">
    <location>
        <begin position="40"/>
        <end position="66"/>
    </location>
</feature>
<reference evidence="7 8" key="1">
    <citation type="submission" date="2019-02" db="EMBL/GenBank/DDBJ databases">
        <title>Deep-cultivation of Planctomycetes and their phenomic and genomic characterization uncovers novel biology.</title>
        <authorList>
            <person name="Wiegand S."/>
            <person name="Jogler M."/>
            <person name="Boedeker C."/>
            <person name="Pinto D."/>
            <person name="Vollmers J."/>
            <person name="Rivas-Marin E."/>
            <person name="Kohn T."/>
            <person name="Peeters S.H."/>
            <person name="Heuer A."/>
            <person name="Rast P."/>
            <person name="Oberbeckmann S."/>
            <person name="Bunk B."/>
            <person name="Jeske O."/>
            <person name="Meyerdierks A."/>
            <person name="Storesund J.E."/>
            <person name="Kallscheuer N."/>
            <person name="Luecker S."/>
            <person name="Lage O.M."/>
            <person name="Pohl T."/>
            <person name="Merkel B.J."/>
            <person name="Hornburger P."/>
            <person name="Mueller R.-W."/>
            <person name="Bruemmer F."/>
            <person name="Labrenz M."/>
            <person name="Spormann A.M."/>
            <person name="Op Den Camp H."/>
            <person name="Overmann J."/>
            <person name="Amann R."/>
            <person name="Jetten M.S.M."/>
            <person name="Mascher T."/>
            <person name="Medema M.H."/>
            <person name="Devos D.P."/>
            <person name="Kaster A.-K."/>
            <person name="Ovreas L."/>
            <person name="Rohde M."/>
            <person name="Galperin M.Y."/>
            <person name="Jogler C."/>
        </authorList>
    </citation>
    <scope>NUCLEOTIDE SEQUENCE [LARGE SCALE GENOMIC DNA]</scope>
    <source>
        <strain evidence="7 8">Pla123a</strain>
    </source>
</reference>
<dbReference type="RefSeq" id="WP_146587853.1">
    <property type="nucleotide sequence ID" value="NZ_SJPO01000006.1"/>
</dbReference>
<keyword evidence="2" id="KW-1003">Cell membrane</keyword>
<evidence type="ECO:0000256" key="4">
    <source>
        <dbReference type="ARBA" id="ARBA00022989"/>
    </source>
</evidence>
<dbReference type="Proteomes" id="UP000318478">
    <property type="component" value="Unassembled WGS sequence"/>
</dbReference>
<feature type="transmembrane region" description="Helical" evidence="6">
    <location>
        <begin position="233"/>
        <end position="251"/>
    </location>
</feature>
<keyword evidence="3 6" id="KW-0812">Transmembrane</keyword>
<evidence type="ECO:0000256" key="1">
    <source>
        <dbReference type="ARBA" id="ARBA00004141"/>
    </source>
</evidence>
<feature type="transmembrane region" description="Helical" evidence="6">
    <location>
        <begin position="202"/>
        <end position="221"/>
    </location>
</feature>
<dbReference type="InterPro" id="IPR050475">
    <property type="entry name" value="Prenyltransferase_related"/>
</dbReference>
<dbReference type="EMBL" id="SJPO01000006">
    <property type="protein sequence ID" value="TWT75987.1"/>
    <property type="molecule type" value="Genomic_DNA"/>
</dbReference>
<evidence type="ECO:0000256" key="3">
    <source>
        <dbReference type="ARBA" id="ARBA00022692"/>
    </source>
</evidence>
<dbReference type="GO" id="GO:0016765">
    <property type="term" value="F:transferase activity, transferring alkyl or aryl (other than methyl) groups"/>
    <property type="evidence" value="ECO:0007669"/>
    <property type="project" value="InterPro"/>
</dbReference>
<dbReference type="AlphaFoldDB" id="A0A5C5YMG3"/>
<dbReference type="CDD" id="cd13964">
    <property type="entry name" value="PT_UbiA_1"/>
    <property type="match status" value="1"/>
</dbReference>
<evidence type="ECO:0000313" key="7">
    <source>
        <dbReference type="EMBL" id="TWT75987.1"/>
    </source>
</evidence>
<feature type="transmembrane region" description="Helical" evidence="6">
    <location>
        <begin position="173"/>
        <end position="190"/>
    </location>
</feature>
<organism evidence="7 8">
    <name type="scientific">Posidoniimonas polymericola</name>
    <dbReference type="NCBI Taxonomy" id="2528002"/>
    <lineage>
        <taxon>Bacteria</taxon>
        <taxon>Pseudomonadati</taxon>
        <taxon>Planctomycetota</taxon>
        <taxon>Planctomycetia</taxon>
        <taxon>Pirellulales</taxon>
        <taxon>Lacipirellulaceae</taxon>
        <taxon>Posidoniimonas</taxon>
    </lineage>
</organism>
<dbReference type="Gene3D" id="1.10.357.140">
    <property type="entry name" value="UbiA prenyltransferase"/>
    <property type="match status" value="1"/>
</dbReference>
<evidence type="ECO:0000256" key="6">
    <source>
        <dbReference type="SAM" id="Phobius"/>
    </source>
</evidence>
<dbReference type="InterPro" id="IPR044878">
    <property type="entry name" value="UbiA_sf"/>
</dbReference>
<evidence type="ECO:0000256" key="5">
    <source>
        <dbReference type="ARBA" id="ARBA00023136"/>
    </source>
</evidence>
<keyword evidence="7" id="KW-0808">Transferase</keyword>
<evidence type="ECO:0000313" key="8">
    <source>
        <dbReference type="Proteomes" id="UP000318478"/>
    </source>
</evidence>
<dbReference type="PANTHER" id="PTHR42723:SF1">
    <property type="entry name" value="CHLOROPHYLL SYNTHASE, CHLOROPLASTIC"/>
    <property type="match status" value="1"/>
</dbReference>
<proteinExistence type="predicted"/>
<evidence type="ECO:0000256" key="2">
    <source>
        <dbReference type="ARBA" id="ARBA00022475"/>
    </source>
</evidence>
<gene>
    <name evidence="7" type="ORF">Pla123a_27730</name>
</gene>
<accession>A0A5C5YMG3</accession>
<dbReference type="OrthoDB" id="2908954at2"/>
<protein>
    <submittedName>
        <fullName evidence="7">Prenyltransferase</fullName>
    </submittedName>
</protein>
<comment type="caution">
    <text evidence="7">The sequence shown here is derived from an EMBL/GenBank/DDBJ whole genome shotgun (WGS) entry which is preliminary data.</text>
</comment>
<feature type="transmembrane region" description="Helical" evidence="6">
    <location>
        <begin position="87"/>
        <end position="105"/>
    </location>
</feature>
<dbReference type="PANTHER" id="PTHR42723">
    <property type="entry name" value="CHLOROPHYLL SYNTHASE"/>
    <property type="match status" value="1"/>
</dbReference>
<feature type="transmembrane region" description="Helical" evidence="6">
    <location>
        <begin position="12"/>
        <end position="34"/>
    </location>
</feature>